<evidence type="ECO:0000313" key="8">
    <source>
        <dbReference type="Proteomes" id="UP001290101"/>
    </source>
</evidence>
<evidence type="ECO:0000256" key="1">
    <source>
        <dbReference type="ARBA" id="ARBA00004370"/>
    </source>
</evidence>
<feature type="transmembrane region" description="Helical" evidence="5">
    <location>
        <begin position="136"/>
        <end position="158"/>
    </location>
</feature>
<dbReference type="EMBL" id="JAXOTQ010000027">
    <property type="protein sequence ID" value="MDZ5491952.1"/>
    <property type="molecule type" value="Genomic_DNA"/>
</dbReference>
<reference evidence="7 8" key="1">
    <citation type="submission" date="2023-12" db="EMBL/GenBank/DDBJ databases">
        <title>Micromonospora sp. nov., isolated from Atacama Desert.</title>
        <authorList>
            <person name="Carro L."/>
            <person name="Golinska P."/>
            <person name="Klenk H.-P."/>
            <person name="Goodfellow M."/>
        </authorList>
    </citation>
    <scope>NUCLEOTIDE SEQUENCE [LARGE SCALE GENOMIC DNA]</scope>
    <source>
        <strain evidence="7 8">4G53</strain>
    </source>
</reference>
<evidence type="ECO:0000256" key="2">
    <source>
        <dbReference type="ARBA" id="ARBA00022692"/>
    </source>
</evidence>
<keyword evidence="4 5" id="KW-0472">Membrane</keyword>
<keyword evidence="8" id="KW-1185">Reference proteome</keyword>
<feature type="domain" description="Mechanosensitive ion channel MscS" evidence="6">
    <location>
        <begin position="227"/>
        <end position="292"/>
    </location>
</feature>
<keyword evidence="2 5" id="KW-0812">Transmembrane</keyword>
<dbReference type="Proteomes" id="UP001290101">
    <property type="component" value="Unassembled WGS sequence"/>
</dbReference>
<organism evidence="7 8">
    <name type="scientific">Micromonospora sicca</name>
    <dbReference type="NCBI Taxonomy" id="2202420"/>
    <lineage>
        <taxon>Bacteria</taxon>
        <taxon>Bacillati</taxon>
        <taxon>Actinomycetota</taxon>
        <taxon>Actinomycetes</taxon>
        <taxon>Micromonosporales</taxon>
        <taxon>Micromonosporaceae</taxon>
        <taxon>Micromonospora</taxon>
    </lineage>
</organism>
<feature type="transmembrane region" description="Helical" evidence="5">
    <location>
        <begin position="98"/>
        <end position="116"/>
    </location>
</feature>
<dbReference type="RefSeq" id="WP_322441805.1">
    <property type="nucleotide sequence ID" value="NZ_JAXOTQ010000027.1"/>
</dbReference>
<feature type="transmembrane region" description="Helical" evidence="5">
    <location>
        <begin position="55"/>
        <end position="77"/>
    </location>
</feature>
<gene>
    <name evidence="7" type="ORF">U2F25_21225</name>
</gene>
<evidence type="ECO:0000313" key="7">
    <source>
        <dbReference type="EMBL" id="MDZ5491952.1"/>
    </source>
</evidence>
<feature type="transmembrane region" description="Helical" evidence="5">
    <location>
        <begin position="204"/>
        <end position="223"/>
    </location>
</feature>
<dbReference type="InterPro" id="IPR023408">
    <property type="entry name" value="MscS_beta-dom_sf"/>
</dbReference>
<dbReference type="InterPro" id="IPR010920">
    <property type="entry name" value="LSM_dom_sf"/>
</dbReference>
<evidence type="ECO:0000256" key="3">
    <source>
        <dbReference type="ARBA" id="ARBA00022989"/>
    </source>
</evidence>
<dbReference type="Gene3D" id="1.10.287.1260">
    <property type="match status" value="1"/>
</dbReference>
<keyword evidence="3 5" id="KW-1133">Transmembrane helix</keyword>
<protein>
    <submittedName>
        <fullName evidence="7">Mechanosensitive ion channel</fullName>
    </submittedName>
</protein>
<feature type="transmembrane region" description="Helical" evidence="5">
    <location>
        <begin position="178"/>
        <end position="198"/>
    </location>
</feature>
<dbReference type="SUPFAM" id="SSF50182">
    <property type="entry name" value="Sm-like ribonucleoproteins"/>
    <property type="match status" value="1"/>
</dbReference>
<evidence type="ECO:0000256" key="4">
    <source>
        <dbReference type="ARBA" id="ARBA00023136"/>
    </source>
</evidence>
<proteinExistence type="predicted"/>
<evidence type="ECO:0000256" key="5">
    <source>
        <dbReference type="SAM" id="Phobius"/>
    </source>
</evidence>
<dbReference type="PANTHER" id="PTHR30566:SF25">
    <property type="entry name" value="INNER MEMBRANE PROTEIN"/>
    <property type="match status" value="1"/>
</dbReference>
<evidence type="ECO:0000259" key="6">
    <source>
        <dbReference type="Pfam" id="PF00924"/>
    </source>
</evidence>
<dbReference type="Pfam" id="PF00924">
    <property type="entry name" value="MS_channel_2nd"/>
    <property type="match status" value="1"/>
</dbReference>
<dbReference type="PANTHER" id="PTHR30566">
    <property type="entry name" value="YNAI-RELATED MECHANOSENSITIVE ION CHANNEL"/>
    <property type="match status" value="1"/>
</dbReference>
<dbReference type="Gene3D" id="2.30.30.60">
    <property type="match status" value="1"/>
</dbReference>
<dbReference type="InterPro" id="IPR006685">
    <property type="entry name" value="MscS_channel_2nd"/>
</dbReference>
<sequence>MAATQPADACPIAGHFAWLGRFQLHAAWPDDTLGQDNLPEELEEHEHYGCIGRRLMGLVAIVLASLGAALLLDRFTGVLVRRVARGRYQWALTPLYQACRRPAIMVLLLGALYFVMPSGPDPWVRAVRHGVQLLLIGGSAWLIVKALHVAESIIFSRLPEAAVSDRRIRRARTQVRPVRRLTATVVTILAIGLIMVTFRPVRLFGLSVLGSAGVVGAVIGLSARTALGNAFAGIQVAFADSLHVGDVLVIEGEWGRVEELKLTNVVIRLWDDRVLILPTTYFTERPFQNWTRNESRVVGQIKLHVDHTADLDDLRTEARRLVEASPLWDRDRWVLQMVDATAQSVVIQIQASAADGPSAWDLRCDLREGLIRYLRDEHPQWLPRTRSEYKP</sequence>
<accession>A0ABU5JH49</accession>
<comment type="subcellular location">
    <subcellularLocation>
        <location evidence="1">Membrane</location>
    </subcellularLocation>
</comment>
<name>A0ABU5JH49_9ACTN</name>
<comment type="caution">
    <text evidence="7">The sequence shown here is derived from an EMBL/GenBank/DDBJ whole genome shotgun (WGS) entry which is preliminary data.</text>
</comment>